<proteinExistence type="predicted"/>
<sequence>MPSPALATSHASILVSSSALSPTASSHLPPSTSLHTRIYSLFRPPAPSPPSHYPRSAVLHTFQNPNRPKLNPPKLSIPNSSLRIAAAAISLLGFHLKFRPTVAASMSSPEGFLSCELTVVKDGGAARTGVCVQRSRCMWVAEMAAVEVGAGVGARSSLFNPCTRLLSFSSSQSRQIVSAKVTSTFEFVSANATSTWREVIPAT</sequence>
<gene>
    <name evidence="1" type="ORF">STAS_02727</name>
</gene>
<keyword evidence="2" id="KW-1185">Reference proteome</keyword>
<name>A0A5A7P2U8_STRAF</name>
<protein>
    <submittedName>
        <fullName evidence="1">Mitochondrial division protein 1</fullName>
    </submittedName>
</protein>
<accession>A0A5A7P2U8</accession>
<reference evidence="2" key="1">
    <citation type="journal article" date="2019" name="Curr. Biol.">
        <title>Genome Sequence of Striga asiatica Provides Insight into the Evolution of Plant Parasitism.</title>
        <authorList>
            <person name="Yoshida S."/>
            <person name="Kim S."/>
            <person name="Wafula E.K."/>
            <person name="Tanskanen J."/>
            <person name="Kim Y.M."/>
            <person name="Honaas L."/>
            <person name="Yang Z."/>
            <person name="Spallek T."/>
            <person name="Conn C.E."/>
            <person name="Ichihashi Y."/>
            <person name="Cheong K."/>
            <person name="Cui S."/>
            <person name="Der J.P."/>
            <person name="Gundlach H."/>
            <person name="Jiao Y."/>
            <person name="Hori C."/>
            <person name="Ishida J.K."/>
            <person name="Kasahara H."/>
            <person name="Kiba T."/>
            <person name="Kim M.S."/>
            <person name="Koo N."/>
            <person name="Laohavisit A."/>
            <person name="Lee Y.H."/>
            <person name="Lumba S."/>
            <person name="McCourt P."/>
            <person name="Mortimer J.C."/>
            <person name="Mutuku J.M."/>
            <person name="Nomura T."/>
            <person name="Sasaki-Sekimoto Y."/>
            <person name="Seto Y."/>
            <person name="Wang Y."/>
            <person name="Wakatake T."/>
            <person name="Sakakibara H."/>
            <person name="Demura T."/>
            <person name="Yamaguchi S."/>
            <person name="Yoneyama K."/>
            <person name="Manabe R.I."/>
            <person name="Nelson D.C."/>
            <person name="Schulman A.H."/>
            <person name="Timko M.P."/>
            <person name="dePamphilis C.W."/>
            <person name="Choi D."/>
            <person name="Shirasu K."/>
        </authorList>
    </citation>
    <scope>NUCLEOTIDE SEQUENCE [LARGE SCALE GENOMIC DNA]</scope>
    <source>
        <strain evidence="2">cv. UVA1</strain>
    </source>
</reference>
<evidence type="ECO:0000313" key="2">
    <source>
        <dbReference type="Proteomes" id="UP000325081"/>
    </source>
</evidence>
<comment type="caution">
    <text evidence="1">The sequence shown here is derived from an EMBL/GenBank/DDBJ whole genome shotgun (WGS) entry which is preliminary data.</text>
</comment>
<dbReference type="AlphaFoldDB" id="A0A5A7P2U8"/>
<evidence type="ECO:0000313" key="1">
    <source>
        <dbReference type="EMBL" id="GER27049.1"/>
    </source>
</evidence>
<dbReference type="Proteomes" id="UP000325081">
    <property type="component" value="Unassembled WGS sequence"/>
</dbReference>
<dbReference type="EMBL" id="BKCP01001447">
    <property type="protein sequence ID" value="GER27049.1"/>
    <property type="molecule type" value="Genomic_DNA"/>
</dbReference>
<organism evidence="1 2">
    <name type="scientific">Striga asiatica</name>
    <name type="common">Asiatic witchweed</name>
    <name type="synonym">Buchnera asiatica</name>
    <dbReference type="NCBI Taxonomy" id="4170"/>
    <lineage>
        <taxon>Eukaryota</taxon>
        <taxon>Viridiplantae</taxon>
        <taxon>Streptophyta</taxon>
        <taxon>Embryophyta</taxon>
        <taxon>Tracheophyta</taxon>
        <taxon>Spermatophyta</taxon>
        <taxon>Magnoliopsida</taxon>
        <taxon>eudicotyledons</taxon>
        <taxon>Gunneridae</taxon>
        <taxon>Pentapetalae</taxon>
        <taxon>asterids</taxon>
        <taxon>lamiids</taxon>
        <taxon>Lamiales</taxon>
        <taxon>Orobanchaceae</taxon>
        <taxon>Buchnereae</taxon>
        <taxon>Striga</taxon>
    </lineage>
</organism>